<dbReference type="Proteomes" id="UP000190648">
    <property type="component" value="Unassembled WGS sequence"/>
</dbReference>
<evidence type="ECO:0000313" key="3">
    <source>
        <dbReference type="Proteomes" id="UP000190648"/>
    </source>
</evidence>
<evidence type="ECO:0000313" key="2">
    <source>
        <dbReference type="EMBL" id="OPJ81735.1"/>
    </source>
</evidence>
<keyword evidence="3" id="KW-1185">Reference proteome</keyword>
<proteinExistence type="predicted"/>
<feature type="compositionally biased region" description="Basic residues" evidence="1">
    <location>
        <begin position="99"/>
        <end position="112"/>
    </location>
</feature>
<reference evidence="2 3" key="1">
    <citation type="submission" date="2016-02" db="EMBL/GenBank/DDBJ databases">
        <title>Band-tailed pigeon sequencing and assembly.</title>
        <authorList>
            <person name="Soares A.E."/>
            <person name="Novak B.J."/>
            <person name="Rice E.S."/>
            <person name="O'Connell B."/>
            <person name="Chang D."/>
            <person name="Weber S."/>
            <person name="Shapiro B."/>
        </authorList>
    </citation>
    <scope>NUCLEOTIDE SEQUENCE [LARGE SCALE GENOMIC DNA]</scope>
    <source>
        <strain evidence="2">BTP2013</strain>
        <tissue evidence="2">Blood</tissue>
    </source>
</reference>
<feature type="compositionally biased region" description="Basic and acidic residues" evidence="1">
    <location>
        <begin position="30"/>
        <end position="43"/>
    </location>
</feature>
<feature type="region of interest" description="Disordered" evidence="1">
    <location>
        <begin position="1"/>
        <end position="138"/>
    </location>
</feature>
<comment type="caution">
    <text evidence="2">The sequence shown here is derived from an EMBL/GenBank/DDBJ whole genome shotgun (WGS) entry which is preliminary data.</text>
</comment>
<sequence length="160" mass="17886">MLPTAACPEPAPLTGDPRSPLKSPRRRRERGTDRTGREGEGMKRPPASQGLRCHRRLSPSLPSWRDRRLPEIRPSQHPGDGGRRGSGETPRTKVPAQARRGRLGRPRSRRPRLPVAGTLRSPGSTRSLEMRSAGRLRPGHPLRHESVLYHIANLMQFITS</sequence>
<name>A0A1V4KBG6_PATFA</name>
<gene>
    <name evidence="2" type="ORF">AV530_014299</name>
</gene>
<evidence type="ECO:0000256" key="1">
    <source>
        <dbReference type="SAM" id="MobiDB-lite"/>
    </source>
</evidence>
<dbReference type="EMBL" id="LSYS01003958">
    <property type="protein sequence ID" value="OPJ81735.1"/>
    <property type="molecule type" value="Genomic_DNA"/>
</dbReference>
<organism evidence="2 3">
    <name type="scientific">Patagioenas fasciata monilis</name>
    <dbReference type="NCBI Taxonomy" id="372326"/>
    <lineage>
        <taxon>Eukaryota</taxon>
        <taxon>Metazoa</taxon>
        <taxon>Chordata</taxon>
        <taxon>Craniata</taxon>
        <taxon>Vertebrata</taxon>
        <taxon>Euteleostomi</taxon>
        <taxon>Archelosauria</taxon>
        <taxon>Archosauria</taxon>
        <taxon>Dinosauria</taxon>
        <taxon>Saurischia</taxon>
        <taxon>Theropoda</taxon>
        <taxon>Coelurosauria</taxon>
        <taxon>Aves</taxon>
        <taxon>Neognathae</taxon>
        <taxon>Neoaves</taxon>
        <taxon>Columbimorphae</taxon>
        <taxon>Columbiformes</taxon>
        <taxon>Columbidae</taxon>
        <taxon>Patagioenas</taxon>
    </lineage>
</organism>
<dbReference type="AlphaFoldDB" id="A0A1V4KBG6"/>
<accession>A0A1V4KBG6</accession>
<protein>
    <submittedName>
        <fullName evidence="2">Uncharacterized protein</fullName>
    </submittedName>
</protein>